<protein>
    <submittedName>
        <fullName evidence="15">Uncharacterized protein ppk30 isoform X1</fullName>
    </submittedName>
</protein>
<keyword evidence="7" id="KW-0915">Sodium</keyword>
<dbReference type="Pfam" id="PF00858">
    <property type="entry name" value="ASC"/>
    <property type="match status" value="1"/>
</dbReference>
<dbReference type="ExpressionAtlas" id="A0A6I8VCR3">
    <property type="expression patterns" value="baseline"/>
</dbReference>
<keyword evidence="8 12" id="KW-0406">Ion transport</keyword>
<dbReference type="Proteomes" id="UP000001819">
    <property type="component" value="Chromosome 2"/>
</dbReference>
<evidence type="ECO:0000313" key="14">
    <source>
        <dbReference type="Proteomes" id="UP000001819"/>
    </source>
</evidence>
<evidence type="ECO:0000256" key="5">
    <source>
        <dbReference type="ARBA" id="ARBA00022692"/>
    </source>
</evidence>
<dbReference type="FunCoup" id="A0A6I8VCR3">
    <property type="interactions" value="14"/>
</dbReference>
<evidence type="ECO:0000256" key="4">
    <source>
        <dbReference type="ARBA" id="ARBA00022461"/>
    </source>
</evidence>
<evidence type="ECO:0000256" key="9">
    <source>
        <dbReference type="ARBA" id="ARBA00023136"/>
    </source>
</evidence>
<accession>A0A6I8VCR3</accession>
<dbReference type="AlphaFoldDB" id="A0A6I8VCR3"/>
<keyword evidence="6" id="KW-1133">Transmembrane helix</keyword>
<keyword evidence="4 12" id="KW-0894">Sodium channel</keyword>
<keyword evidence="11 12" id="KW-0407">Ion channel</keyword>
<name>A0A6I8VCR3_DROPS</name>
<dbReference type="RefSeq" id="XP_015038573.2">
    <property type="nucleotide sequence ID" value="XM_015183087.2"/>
</dbReference>
<dbReference type="PANTHER" id="PTHR11690">
    <property type="entry name" value="AMILORIDE-SENSITIVE SODIUM CHANNEL-RELATED"/>
    <property type="match status" value="1"/>
</dbReference>
<evidence type="ECO:0000256" key="3">
    <source>
        <dbReference type="ARBA" id="ARBA00022448"/>
    </source>
</evidence>
<evidence type="ECO:0000256" key="12">
    <source>
        <dbReference type="RuleBase" id="RU000679"/>
    </source>
</evidence>
<comment type="subcellular location">
    <subcellularLocation>
        <location evidence="1">Membrane</location>
        <topology evidence="1">Multi-pass membrane protein</topology>
    </subcellularLocation>
</comment>
<evidence type="ECO:0000313" key="15">
    <source>
        <dbReference type="RefSeq" id="XP_015038573.2"/>
    </source>
</evidence>
<dbReference type="GO" id="GO:0005886">
    <property type="term" value="C:plasma membrane"/>
    <property type="evidence" value="ECO:0007669"/>
    <property type="project" value="TreeGrafter"/>
</dbReference>
<sequence>MGEVEWQPEPQLGNDDDDVDEKGSGKQIKSKKNDKKRNNKWLSVRRCARIPLKMVFAIVTVYVCILSSERYFYYWVQTTIERTDVHVSEINFPAVTIIPMSVTNLNASNEAQRHTRVFNMARAVLWQTPDAVQLDKHSFEEFPEYADVDPTALDMDTVYDSFQDACKYFFAECSWRRKPMNCCSLFRSVSTFKGFAYVFNSVRCEFPDETWPWSASASGSLSGLNVKIHRNQNFFNINMLGVIVHEPTQQLGHSIAYSTEDRIVIPVEPLRFTAEADVKARPVQMRRCLFESEIVRLGQSRSECIYKCHVQYILKKCNCTVNLPRPVTTRMENITESSYYNGTKLCGVKHLPCFNDNRLSLFSMSNIIEESRDNIFTTVDCGCFPQCDHTQYHSSTYTERLSSVENNNSVIEIDVYFQEETLFSYRSMLRFTLIDLMGESHSRFDGISSLTRSTPFIHSFLWWHSRSDYGNLGLGLG</sequence>
<keyword evidence="9" id="KW-0472">Membrane</keyword>
<reference evidence="14" key="1">
    <citation type="submission" date="2024-06" db="UniProtKB">
        <authorList>
            <consortium name="RefSeq"/>
        </authorList>
    </citation>
    <scope>NUCLEOTIDE SEQUENCE [LARGE SCALE GENOMIC DNA]</scope>
    <source>
        <strain evidence="14">MV2-25</strain>
    </source>
</reference>
<dbReference type="InParanoid" id="A0A6I8VCR3"/>
<keyword evidence="10 12" id="KW-0739">Sodium transport</keyword>
<keyword evidence="5 12" id="KW-0812">Transmembrane</keyword>
<keyword evidence="3 12" id="KW-0813">Transport</keyword>
<reference evidence="15" key="2">
    <citation type="submission" date="2025-08" db="UniProtKB">
        <authorList>
            <consortium name="RefSeq"/>
        </authorList>
    </citation>
    <scope>IDENTIFICATION</scope>
    <source>
        <strain evidence="15">MV-25-SWS-2005</strain>
        <tissue evidence="15">Whole body</tissue>
    </source>
</reference>
<gene>
    <name evidence="15" type="primary">ppk30</name>
</gene>
<proteinExistence type="inferred from homology"/>
<evidence type="ECO:0000256" key="1">
    <source>
        <dbReference type="ARBA" id="ARBA00004141"/>
    </source>
</evidence>
<dbReference type="Gene3D" id="2.60.470.10">
    <property type="entry name" value="Acid-sensing ion channels like domains"/>
    <property type="match status" value="1"/>
</dbReference>
<evidence type="ECO:0000256" key="6">
    <source>
        <dbReference type="ARBA" id="ARBA00022989"/>
    </source>
</evidence>
<feature type="region of interest" description="Disordered" evidence="13">
    <location>
        <begin position="1"/>
        <end position="34"/>
    </location>
</feature>
<dbReference type="InterPro" id="IPR001873">
    <property type="entry name" value="ENaC"/>
</dbReference>
<evidence type="ECO:0000256" key="2">
    <source>
        <dbReference type="ARBA" id="ARBA00007193"/>
    </source>
</evidence>
<evidence type="ECO:0000256" key="7">
    <source>
        <dbReference type="ARBA" id="ARBA00023053"/>
    </source>
</evidence>
<dbReference type="GO" id="GO:0015280">
    <property type="term" value="F:ligand-gated sodium channel activity"/>
    <property type="evidence" value="ECO:0007669"/>
    <property type="project" value="TreeGrafter"/>
</dbReference>
<organism evidence="14 15">
    <name type="scientific">Drosophila pseudoobscura pseudoobscura</name>
    <name type="common">Fruit fly</name>
    <dbReference type="NCBI Taxonomy" id="46245"/>
    <lineage>
        <taxon>Eukaryota</taxon>
        <taxon>Metazoa</taxon>
        <taxon>Ecdysozoa</taxon>
        <taxon>Arthropoda</taxon>
        <taxon>Hexapoda</taxon>
        <taxon>Insecta</taxon>
        <taxon>Pterygota</taxon>
        <taxon>Neoptera</taxon>
        <taxon>Endopterygota</taxon>
        <taxon>Diptera</taxon>
        <taxon>Brachycera</taxon>
        <taxon>Muscomorpha</taxon>
        <taxon>Ephydroidea</taxon>
        <taxon>Drosophilidae</taxon>
        <taxon>Drosophila</taxon>
        <taxon>Sophophora</taxon>
    </lineage>
</organism>
<evidence type="ECO:0000256" key="13">
    <source>
        <dbReference type="SAM" id="MobiDB-lite"/>
    </source>
</evidence>
<keyword evidence="14" id="KW-1185">Reference proteome</keyword>
<evidence type="ECO:0000256" key="11">
    <source>
        <dbReference type="ARBA" id="ARBA00023303"/>
    </source>
</evidence>
<evidence type="ECO:0000256" key="10">
    <source>
        <dbReference type="ARBA" id="ARBA00023201"/>
    </source>
</evidence>
<evidence type="ECO:0000256" key="8">
    <source>
        <dbReference type="ARBA" id="ARBA00023065"/>
    </source>
</evidence>
<comment type="similarity">
    <text evidence="2 12">Belongs to the amiloride-sensitive sodium channel (TC 1.A.6) family.</text>
</comment>
<dbReference type="PANTHER" id="PTHR11690:SF288">
    <property type="entry name" value="AMILORIDE-SENSITIVE NA+ CHANNEL-RELATED"/>
    <property type="match status" value="1"/>
</dbReference>